<dbReference type="GO" id="GO:0033260">
    <property type="term" value="P:nuclear DNA replication"/>
    <property type="evidence" value="ECO:0007669"/>
    <property type="project" value="TreeGrafter"/>
</dbReference>
<dbReference type="GO" id="GO:0005681">
    <property type="term" value="C:spliceosomal complex"/>
    <property type="evidence" value="ECO:0007669"/>
    <property type="project" value="InterPro"/>
</dbReference>
<dbReference type="GO" id="GO:0033314">
    <property type="term" value="P:mitotic DNA replication checkpoint signaling"/>
    <property type="evidence" value="ECO:0007669"/>
    <property type="project" value="TreeGrafter"/>
</dbReference>
<evidence type="ECO:0000256" key="6">
    <source>
        <dbReference type="SAM" id="MobiDB-lite"/>
    </source>
</evidence>
<dbReference type="Proteomes" id="UP000039046">
    <property type="component" value="Unassembled WGS sequence"/>
</dbReference>
<evidence type="ECO:0000256" key="1">
    <source>
        <dbReference type="ARBA" id="ARBA00004123"/>
    </source>
</evidence>
<dbReference type="GO" id="GO:0003676">
    <property type="term" value="F:nucleic acid binding"/>
    <property type="evidence" value="ECO:0007669"/>
    <property type="project" value="InterPro"/>
</dbReference>
<proteinExistence type="predicted"/>
<feature type="compositionally biased region" description="Low complexity" evidence="6">
    <location>
        <begin position="161"/>
        <end position="173"/>
    </location>
</feature>
<dbReference type="GO" id="GO:0044773">
    <property type="term" value="P:mitotic DNA damage checkpoint signaling"/>
    <property type="evidence" value="ECO:0007669"/>
    <property type="project" value="TreeGrafter"/>
</dbReference>
<protein>
    <recommendedName>
        <fullName evidence="9">Coiled-coil domain-containing protein 16</fullName>
    </recommendedName>
</protein>
<keyword evidence="3" id="KW-0863">Zinc-finger</keyword>
<comment type="subcellular location">
    <subcellularLocation>
        <location evidence="1">Nucleus</location>
    </subcellularLocation>
</comment>
<dbReference type="PANTHER" id="PTHR13278:SF0">
    <property type="entry name" value="ZINC FINGER PROTEIN 830"/>
    <property type="match status" value="1"/>
</dbReference>
<feature type="compositionally biased region" description="Low complexity" evidence="6">
    <location>
        <begin position="189"/>
        <end position="208"/>
    </location>
</feature>
<evidence type="ECO:0000256" key="2">
    <source>
        <dbReference type="ARBA" id="ARBA00022723"/>
    </source>
</evidence>
<feature type="compositionally biased region" description="Basic and acidic residues" evidence="6">
    <location>
        <begin position="90"/>
        <end position="99"/>
    </location>
</feature>
<keyword evidence="2" id="KW-0479">Metal-binding</keyword>
<feature type="compositionally biased region" description="Low complexity" evidence="6">
    <location>
        <begin position="247"/>
        <end position="257"/>
    </location>
</feature>
<gene>
    <name evidence="7" type="ORF">VHEMI00292</name>
</gene>
<evidence type="ECO:0000313" key="7">
    <source>
        <dbReference type="EMBL" id="CEJ80087.1"/>
    </source>
</evidence>
<feature type="region of interest" description="Disordered" evidence="6">
    <location>
        <begin position="302"/>
        <end position="361"/>
    </location>
</feature>
<name>A0A0A1T1I4_9HYPO</name>
<feature type="compositionally biased region" description="Low complexity" evidence="6">
    <location>
        <begin position="328"/>
        <end position="341"/>
    </location>
</feature>
<dbReference type="OrthoDB" id="77607at2759"/>
<reference evidence="7 8" key="1">
    <citation type="journal article" date="2015" name="Genome Announc.">
        <title>Draft Genome Sequence and Gene Annotation of the Entomopathogenic Fungus Verticillium hemipterigenum.</title>
        <authorList>
            <person name="Horn F."/>
            <person name="Habel A."/>
            <person name="Scharf D.H."/>
            <person name="Dworschak J."/>
            <person name="Brakhage A.A."/>
            <person name="Guthke R."/>
            <person name="Hertweck C."/>
            <person name="Linde J."/>
        </authorList>
    </citation>
    <scope>NUCLEOTIDE SEQUENCE [LARGE SCALE GENOMIC DNA]</scope>
</reference>
<evidence type="ECO:0000256" key="3">
    <source>
        <dbReference type="ARBA" id="ARBA00022771"/>
    </source>
</evidence>
<keyword evidence="8" id="KW-1185">Reference proteome</keyword>
<dbReference type="EMBL" id="CDHN01000001">
    <property type="protein sequence ID" value="CEJ80087.1"/>
    <property type="molecule type" value="Genomic_DNA"/>
</dbReference>
<feature type="compositionally biased region" description="Low complexity" evidence="6">
    <location>
        <begin position="100"/>
        <end position="109"/>
    </location>
</feature>
<evidence type="ECO:0000256" key="4">
    <source>
        <dbReference type="ARBA" id="ARBA00022833"/>
    </source>
</evidence>
<evidence type="ECO:0008006" key="9">
    <source>
        <dbReference type="Google" id="ProtNLM"/>
    </source>
</evidence>
<dbReference type="HOGENOM" id="CLU_041821_0_0_1"/>
<accession>A0A0A1T1I4</accession>
<evidence type="ECO:0000313" key="8">
    <source>
        <dbReference type="Proteomes" id="UP000039046"/>
    </source>
</evidence>
<dbReference type="AlphaFoldDB" id="A0A0A1T1I4"/>
<feature type="region of interest" description="Disordered" evidence="6">
    <location>
        <begin position="50"/>
        <end position="213"/>
    </location>
</feature>
<dbReference type="PANTHER" id="PTHR13278">
    <property type="entry name" value="ZINC FINGER PROTEIN 830"/>
    <property type="match status" value="1"/>
</dbReference>
<dbReference type="InterPro" id="IPR040050">
    <property type="entry name" value="ZNF830-like"/>
</dbReference>
<organism evidence="7 8">
    <name type="scientific">[Torrubiella] hemipterigena</name>
    <dbReference type="NCBI Taxonomy" id="1531966"/>
    <lineage>
        <taxon>Eukaryota</taxon>
        <taxon>Fungi</taxon>
        <taxon>Dikarya</taxon>
        <taxon>Ascomycota</taxon>
        <taxon>Pezizomycotina</taxon>
        <taxon>Sordariomycetes</taxon>
        <taxon>Hypocreomycetidae</taxon>
        <taxon>Hypocreales</taxon>
        <taxon>Clavicipitaceae</taxon>
        <taxon>Clavicipitaceae incertae sedis</taxon>
        <taxon>'Torrubiella' clade</taxon>
    </lineage>
</organism>
<dbReference type="STRING" id="1531966.A0A0A1T1I4"/>
<dbReference type="GO" id="GO:0008270">
    <property type="term" value="F:zinc ion binding"/>
    <property type="evidence" value="ECO:0007669"/>
    <property type="project" value="UniProtKB-KW"/>
</dbReference>
<feature type="compositionally biased region" description="Acidic residues" evidence="6">
    <location>
        <begin position="342"/>
        <end position="355"/>
    </location>
</feature>
<feature type="region of interest" description="Disordered" evidence="6">
    <location>
        <begin position="241"/>
        <end position="280"/>
    </location>
</feature>
<sequence>MADVRSLLRQQRDARRIQHPLAAYSDAGKLLCTLCREQIRADSMWDSHLQGASHKQKAATGARQATRDDAGAANPKRKLQESSEATEFDEASRTKRTKAELLAAGLLTTESDEDASEQQPAQKDRVRTPPSLIRRMSTTPSQGIEIQIPSRPATPAHRDSSSSSTPGGSSLPSAFATAGATAVSSRMQSAIPAAADTTTTASAEETPILASGNGVDEDEWAAFEADIAAASVPFDEDATITAPAMNAEEAAAAASGDADSEDVKRKMQADIDIEDEKEEATRAMEDEFDDMQELEARVQRLKDQRAALRQRAESQGQETMPPKPSDLAASAAGAVAANGTVVEEEEDSDDEDDFDGFTFRR</sequence>
<keyword evidence="5" id="KW-0539">Nucleus</keyword>
<evidence type="ECO:0000256" key="5">
    <source>
        <dbReference type="ARBA" id="ARBA00023242"/>
    </source>
</evidence>
<keyword evidence="4" id="KW-0862">Zinc</keyword>
<feature type="compositionally biased region" description="Basic and acidic residues" evidence="6">
    <location>
        <begin position="302"/>
        <end position="312"/>
    </location>
</feature>